<evidence type="ECO:0008006" key="3">
    <source>
        <dbReference type="Google" id="ProtNLM"/>
    </source>
</evidence>
<keyword evidence="2" id="KW-1185">Reference proteome</keyword>
<gene>
    <name evidence="1" type="ORF">GMB86_01980</name>
</gene>
<dbReference type="Proteomes" id="UP000440978">
    <property type="component" value="Unassembled WGS sequence"/>
</dbReference>
<evidence type="ECO:0000313" key="1">
    <source>
        <dbReference type="EMBL" id="MTT30783.1"/>
    </source>
</evidence>
<organism evidence="1 2">
    <name type="scientific">Terrilactibacillus tamarindi</name>
    <dbReference type="NCBI Taxonomy" id="2599694"/>
    <lineage>
        <taxon>Bacteria</taxon>
        <taxon>Bacillati</taxon>
        <taxon>Bacillota</taxon>
        <taxon>Bacilli</taxon>
        <taxon>Bacillales</taxon>
        <taxon>Bacillaceae</taxon>
        <taxon>Terrilactibacillus</taxon>
    </lineage>
</organism>
<name>A0A6N8CNU4_9BACI</name>
<comment type="caution">
    <text evidence="1">The sequence shown here is derived from an EMBL/GenBank/DDBJ whole genome shotgun (WGS) entry which is preliminary data.</text>
</comment>
<evidence type="ECO:0000313" key="2">
    <source>
        <dbReference type="Proteomes" id="UP000440978"/>
    </source>
</evidence>
<dbReference type="EMBL" id="WNHB01000002">
    <property type="protein sequence ID" value="MTT30783.1"/>
    <property type="molecule type" value="Genomic_DNA"/>
</dbReference>
<accession>A0A6N8CNU4</accession>
<sequence length="67" mass="7884">MTGYHTDDHADELKHEPMFTTILNKDRLASQPFLSRLNKTMKLLQQVNQRLNDRIQPLSQAFTLFLI</sequence>
<protein>
    <recommendedName>
        <fullName evidence="3">Transposase DDE domain-containing protein</fullName>
    </recommendedName>
</protein>
<reference evidence="1 2" key="1">
    <citation type="submission" date="2019-11" db="EMBL/GenBank/DDBJ databases">
        <title>Terrilactibacillus tamarindus sp. nov. BCM23-1 isolated from bark of Tamarindus indica.</title>
        <authorList>
            <person name="Kingkaew E."/>
            <person name="Tanasupawat S."/>
        </authorList>
    </citation>
    <scope>NUCLEOTIDE SEQUENCE [LARGE SCALE GENOMIC DNA]</scope>
    <source>
        <strain evidence="1 2">BCM23-1</strain>
    </source>
</reference>
<dbReference type="AlphaFoldDB" id="A0A6N8CNU4"/>
<proteinExistence type="predicted"/>